<proteinExistence type="predicted"/>
<dbReference type="AlphaFoldDB" id="A0A382AJA2"/>
<organism evidence="1">
    <name type="scientific">marine metagenome</name>
    <dbReference type="NCBI Taxonomy" id="408172"/>
    <lineage>
        <taxon>unclassified sequences</taxon>
        <taxon>metagenomes</taxon>
        <taxon>ecological metagenomes</taxon>
    </lineage>
</organism>
<reference evidence="1" key="1">
    <citation type="submission" date="2018-05" db="EMBL/GenBank/DDBJ databases">
        <authorList>
            <person name="Lanie J.A."/>
            <person name="Ng W.-L."/>
            <person name="Kazmierczak K.M."/>
            <person name="Andrzejewski T.M."/>
            <person name="Davidsen T.M."/>
            <person name="Wayne K.J."/>
            <person name="Tettelin H."/>
            <person name="Glass J.I."/>
            <person name="Rusch D."/>
            <person name="Podicherti R."/>
            <person name="Tsui H.-C.T."/>
            <person name="Winkler M.E."/>
        </authorList>
    </citation>
    <scope>NUCLEOTIDE SEQUENCE</scope>
</reference>
<protein>
    <submittedName>
        <fullName evidence="1">Uncharacterized protein</fullName>
    </submittedName>
</protein>
<sequence length="31" mass="3192">HLGIDGLPAGDSFWSDLVTGATLAVENASDY</sequence>
<feature type="non-terminal residue" evidence="1">
    <location>
        <position position="1"/>
    </location>
</feature>
<accession>A0A382AJA2</accession>
<gene>
    <name evidence="1" type="ORF">METZ01_LOCUS154288</name>
</gene>
<dbReference type="EMBL" id="UINC01025590">
    <property type="protein sequence ID" value="SVB01434.1"/>
    <property type="molecule type" value="Genomic_DNA"/>
</dbReference>
<evidence type="ECO:0000313" key="1">
    <source>
        <dbReference type="EMBL" id="SVB01434.1"/>
    </source>
</evidence>
<name>A0A382AJA2_9ZZZZ</name>